<feature type="signal peptide" evidence="1">
    <location>
        <begin position="1"/>
        <end position="20"/>
    </location>
</feature>
<keyword evidence="1" id="KW-0732">Signal</keyword>
<evidence type="ECO:0000256" key="1">
    <source>
        <dbReference type="SAM" id="SignalP"/>
    </source>
</evidence>
<gene>
    <name evidence="2" type="ORF">HMPREF3185_01871</name>
</gene>
<evidence type="ECO:0008006" key="4">
    <source>
        <dbReference type="Google" id="ProtNLM"/>
    </source>
</evidence>
<organism evidence="2 3">
    <name type="scientific">Porphyromonas somerae</name>
    <dbReference type="NCBI Taxonomy" id="322095"/>
    <lineage>
        <taxon>Bacteria</taxon>
        <taxon>Pseudomonadati</taxon>
        <taxon>Bacteroidota</taxon>
        <taxon>Bacteroidia</taxon>
        <taxon>Bacteroidales</taxon>
        <taxon>Porphyromonadaceae</taxon>
        <taxon>Porphyromonas</taxon>
    </lineage>
</organism>
<evidence type="ECO:0000313" key="3">
    <source>
        <dbReference type="Proteomes" id="UP000070224"/>
    </source>
</evidence>
<dbReference type="Proteomes" id="UP000070224">
    <property type="component" value="Unassembled WGS sequence"/>
</dbReference>
<name>A0A134B1V7_9PORP</name>
<dbReference type="OrthoDB" id="9894478at2"/>
<protein>
    <recommendedName>
        <fullName evidence="4">Lipoprotein</fullName>
    </recommendedName>
</protein>
<keyword evidence="3" id="KW-1185">Reference proteome</keyword>
<comment type="caution">
    <text evidence="2">The sequence shown here is derived from an EMBL/GenBank/DDBJ whole genome shotgun (WGS) entry which is preliminary data.</text>
</comment>
<proteinExistence type="predicted"/>
<dbReference type="EMBL" id="LSDK01000130">
    <property type="protein sequence ID" value="KXB73933.1"/>
    <property type="molecule type" value="Genomic_DNA"/>
</dbReference>
<dbReference type="PROSITE" id="PS51257">
    <property type="entry name" value="PROKAR_LIPOPROTEIN"/>
    <property type="match status" value="1"/>
</dbReference>
<dbReference type="PATRIC" id="fig|322095.3.peg.1846"/>
<sequence>MISRRPYLLALLLALITACTNDLPTDPSGQKSRIQFPSSLTLEKLLGVTWKIDHEKQEVILPQSLGNLSAAARPILNVAGKHLNSLYLSKTGQVYATYVIEEFGSTIFYYTGTWTLDPKAPEELLVRVGSPIGGDLEYRMKIRRFNLLNNMLTMEAFFVNPDYSFSALMTGKGAQDDYWSKETDVIDPSWSERNPISQAPIDYRTILGSYRVDLETWKRVLYIDDALYNVYPLLSRYQLSFQSNGQVLLSSLPVLQYGINIYKGTWRVAGSKVLLTFPLFPFRGDTDHYAGTFEIDVIPPIATTYARHDVTLIMELVRNEEESTLVHISEPGMISAYITLHKVKSK</sequence>
<accession>A0A134B1V7</accession>
<evidence type="ECO:0000313" key="2">
    <source>
        <dbReference type="EMBL" id="KXB73933.1"/>
    </source>
</evidence>
<feature type="chain" id="PRO_5007461899" description="Lipoprotein" evidence="1">
    <location>
        <begin position="21"/>
        <end position="346"/>
    </location>
</feature>
<reference evidence="3" key="1">
    <citation type="submission" date="2016-01" db="EMBL/GenBank/DDBJ databases">
        <authorList>
            <person name="Mitreva M."/>
            <person name="Pepin K.H."/>
            <person name="Mihindukulasuriya K.A."/>
            <person name="Fulton R."/>
            <person name="Fronick C."/>
            <person name="O'Laughlin M."/>
            <person name="Miner T."/>
            <person name="Herter B."/>
            <person name="Rosa B.A."/>
            <person name="Cordes M."/>
            <person name="Tomlinson C."/>
            <person name="Wollam A."/>
            <person name="Palsikar V.B."/>
            <person name="Mardis E.R."/>
            <person name="Wilson R.K."/>
        </authorList>
    </citation>
    <scope>NUCLEOTIDE SEQUENCE [LARGE SCALE GENOMIC DNA]</scope>
    <source>
        <strain evidence="3">KA00683</strain>
    </source>
</reference>
<dbReference type="AlphaFoldDB" id="A0A134B1V7"/>
<dbReference type="STRING" id="322095.HMPREF3185_01871"/>
<dbReference type="RefSeq" id="WP_060935949.1">
    <property type="nucleotide sequence ID" value="NZ_KQ960463.1"/>
</dbReference>